<keyword evidence="2" id="KW-1185">Reference proteome</keyword>
<evidence type="ECO:0000313" key="2">
    <source>
        <dbReference type="Proteomes" id="UP001430953"/>
    </source>
</evidence>
<comment type="caution">
    <text evidence="1">The sequence shown here is derived from an EMBL/GenBank/DDBJ whole genome shotgun (WGS) entry which is preliminary data.</text>
</comment>
<dbReference type="Proteomes" id="UP001430953">
    <property type="component" value="Unassembled WGS sequence"/>
</dbReference>
<protein>
    <recommendedName>
        <fullName evidence="3">Transmembrane protein</fullName>
    </recommendedName>
</protein>
<dbReference type="AlphaFoldDB" id="A0AAW2EUK1"/>
<dbReference type="EMBL" id="JADYXP020000018">
    <property type="protein sequence ID" value="KAL0106076.1"/>
    <property type="molecule type" value="Genomic_DNA"/>
</dbReference>
<gene>
    <name evidence="1" type="ORF">PUN28_016067</name>
</gene>
<proteinExistence type="predicted"/>
<reference evidence="1 2" key="1">
    <citation type="submission" date="2023-03" db="EMBL/GenBank/DDBJ databases">
        <title>High recombination rates correlate with genetic variation in Cardiocondyla obscurior ants.</title>
        <authorList>
            <person name="Errbii M."/>
        </authorList>
    </citation>
    <scope>NUCLEOTIDE SEQUENCE [LARGE SCALE GENOMIC DNA]</scope>
    <source>
        <strain evidence="1">Alpha-2009</strain>
        <tissue evidence="1">Whole body</tissue>
    </source>
</reference>
<name>A0AAW2EUK1_9HYME</name>
<evidence type="ECO:0000313" key="1">
    <source>
        <dbReference type="EMBL" id="KAL0106076.1"/>
    </source>
</evidence>
<accession>A0AAW2EUK1</accession>
<organism evidence="1 2">
    <name type="scientific">Cardiocondyla obscurior</name>
    <dbReference type="NCBI Taxonomy" id="286306"/>
    <lineage>
        <taxon>Eukaryota</taxon>
        <taxon>Metazoa</taxon>
        <taxon>Ecdysozoa</taxon>
        <taxon>Arthropoda</taxon>
        <taxon>Hexapoda</taxon>
        <taxon>Insecta</taxon>
        <taxon>Pterygota</taxon>
        <taxon>Neoptera</taxon>
        <taxon>Endopterygota</taxon>
        <taxon>Hymenoptera</taxon>
        <taxon>Apocrita</taxon>
        <taxon>Aculeata</taxon>
        <taxon>Formicoidea</taxon>
        <taxon>Formicidae</taxon>
        <taxon>Myrmicinae</taxon>
        <taxon>Cardiocondyla</taxon>
    </lineage>
</organism>
<evidence type="ECO:0008006" key="3">
    <source>
        <dbReference type="Google" id="ProtNLM"/>
    </source>
</evidence>
<sequence length="167" mass="18760">MPLASSTRESLSLISPIVRVSLTHNFRELFIPPSRSRPLCRAPLCPSGPTFQHTSSTLAYFAQPVRATECSTLLVSFLFCLSLFPSSFTYVSRPRLSTKLTSLKVCHKLSLRRRVNLLKSSDSVFETFIYTSSNHLPVLYCVSVHDTIVPAEEGGLTRQIVIRRGWK</sequence>